<evidence type="ECO:0000313" key="2">
    <source>
        <dbReference type="Proteomes" id="UP000177798"/>
    </source>
</evidence>
<dbReference type="AlphaFoldDB" id="A0A1D9Q0W7"/>
<organism evidence="1 2">
    <name type="scientific">Sclerotinia sclerotiorum (strain ATCC 18683 / 1980 / Ss-1)</name>
    <name type="common">White mold</name>
    <name type="synonym">Whetzelinia sclerotiorum</name>
    <dbReference type="NCBI Taxonomy" id="665079"/>
    <lineage>
        <taxon>Eukaryota</taxon>
        <taxon>Fungi</taxon>
        <taxon>Dikarya</taxon>
        <taxon>Ascomycota</taxon>
        <taxon>Pezizomycotina</taxon>
        <taxon>Leotiomycetes</taxon>
        <taxon>Helotiales</taxon>
        <taxon>Sclerotiniaceae</taxon>
        <taxon>Sclerotinia</taxon>
    </lineage>
</organism>
<dbReference type="EMBL" id="CP017817">
    <property type="protein sequence ID" value="APA08600.1"/>
    <property type="molecule type" value="Genomic_DNA"/>
</dbReference>
<reference evidence="2" key="1">
    <citation type="journal article" date="2017" name="Genome Biol. Evol.">
        <title>The complete genome sequence of the phytopathogenic fungus Sclerotinia sclerotiorum reveals insights into the genome architecture of broad host range pathogens.</title>
        <authorList>
            <person name="Derbyshire M."/>
            <person name="Denton-Giles M."/>
            <person name="Hegedus D."/>
            <person name="Seifbarghy S."/>
            <person name="Rollins J."/>
            <person name="van Kan J."/>
            <person name="Seidl M.F."/>
            <person name="Faino L."/>
            <person name="Mbengue M."/>
            <person name="Navaud O."/>
            <person name="Raffaele S."/>
            <person name="Hammond-Kosack K."/>
            <person name="Heard S."/>
            <person name="Oliver R."/>
        </authorList>
    </citation>
    <scope>NUCLEOTIDE SEQUENCE [LARGE SCALE GENOMIC DNA]</scope>
    <source>
        <strain evidence="2">ATCC 18683 / 1980 / Ss-1</strain>
    </source>
</reference>
<dbReference type="Proteomes" id="UP000177798">
    <property type="component" value="Chromosome 4"/>
</dbReference>
<protein>
    <submittedName>
        <fullName evidence="1">Uncharacterized protein</fullName>
    </submittedName>
</protein>
<dbReference type="OMA" id="YDCPQVF"/>
<dbReference type="KEGG" id="ssl:SS1G_02315"/>
<evidence type="ECO:0000313" key="1">
    <source>
        <dbReference type="EMBL" id="APA08600.1"/>
    </source>
</evidence>
<dbReference type="RefSeq" id="XP_001596099.1">
    <property type="nucleotide sequence ID" value="XM_001596049.1"/>
</dbReference>
<sequence length="155" mass="18075">MTQRLGKEIRGYAYLYDCPQVFVYDSVHLLIVQFHAKNKEGIRSVNCTIDVCCVPRSSADPNMCTARYGLYRLVWRGWMRLIATKAENPAVSLGGFTREFEYWSGRPFWRDEVDRHKELNHPGGYYQMFDIASNQWYWNDGNGNFMALDTVPLSI</sequence>
<name>A0A1D9Q0W7_SCLS1</name>
<dbReference type="VEuPathDB" id="FungiDB:sscle_04g033700"/>
<accession>A0A1D9Q0W7</accession>
<dbReference type="OrthoDB" id="3555987at2759"/>
<gene>
    <name evidence="1" type="ORF">sscle_04g033700</name>
</gene>
<proteinExistence type="predicted"/>